<evidence type="ECO:0000259" key="1">
    <source>
        <dbReference type="PROSITE" id="PS50853"/>
    </source>
</evidence>
<feature type="domain" description="Fibronectin type-III" evidence="1">
    <location>
        <begin position="1"/>
        <end position="83"/>
    </location>
</feature>
<organism evidence="2 3">
    <name type="scientific">Parascaris equorum</name>
    <name type="common">Equine roundworm</name>
    <dbReference type="NCBI Taxonomy" id="6256"/>
    <lineage>
        <taxon>Eukaryota</taxon>
        <taxon>Metazoa</taxon>
        <taxon>Ecdysozoa</taxon>
        <taxon>Nematoda</taxon>
        <taxon>Chromadorea</taxon>
        <taxon>Rhabditida</taxon>
        <taxon>Spirurina</taxon>
        <taxon>Ascaridomorpha</taxon>
        <taxon>Ascaridoidea</taxon>
        <taxon>Ascarididae</taxon>
        <taxon>Parascaris</taxon>
    </lineage>
</organism>
<proteinExistence type="predicted"/>
<dbReference type="InterPro" id="IPR036116">
    <property type="entry name" value="FN3_sf"/>
</dbReference>
<sequence length="132" mass="14973">MLLETFCALIEDKICSNSGSIFVSESLDSLDEWDENRTDHSIGRRVLFDRLIPFTRYRARVRANNVKGEGPYSDWTTFQTLPASPPQPTDLVEERSFPHAIEISFLPPSPPYGNTNEYRIRHTPAGQSSLSV</sequence>
<protein>
    <submittedName>
        <fullName evidence="3">Fibronectin type-III domain-containing protein</fullName>
    </submittedName>
</protein>
<dbReference type="CDD" id="cd00063">
    <property type="entry name" value="FN3"/>
    <property type="match status" value="1"/>
</dbReference>
<name>A0A914RSI8_PAREQ</name>
<dbReference type="PROSITE" id="PS50853">
    <property type="entry name" value="FN3"/>
    <property type="match status" value="1"/>
</dbReference>
<dbReference type="InterPro" id="IPR013783">
    <property type="entry name" value="Ig-like_fold"/>
</dbReference>
<dbReference type="Proteomes" id="UP000887564">
    <property type="component" value="Unplaced"/>
</dbReference>
<reference evidence="3" key="1">
    <citation type="submission" date="2022-11" db="UniProtKB">
        <authorList>
            <consortium name="WormBaseParasite"/>
        </authorList>
    </citation>
    <scope>IDENTIFICATION</scope>
</reference>
<dbReference type="WBParaSite" id="PEQ_0000492401-mRNA-1">
    <property type="protein sequence ID" value="PEQ_0000492401-mRNA-1"/>
    <property type="gene ID" value="PEQ_0000492401"/>
</dbReference>
<accession>A0A914RSI8</accession>
<keyword evidence="2" id="KW-1185">Reference proteome</keyword>
<evidence type="ECO:0000313" key="2">
    <source>
        <dbReference type="Proteomes" id="UP000887564"/>
    </source>
</evidence>
<dbReference type="AlphaFoldDB" id="A0A914RSI8"/>
<dbReference type="Gene3D" id="2.60.40.10">
    <property type="entry name" value="Immunoglobulins"/>
    <property type="match status" value="1"/>
</dbReference>
<dbReference type="SUPFAM" id="SSF49265">
    <property type="entry name" value="Fibronectin type III"/>
    <property type="match status" value="1"/>
</dbReference>
<evidence type="ECO:0000313" key="3">
    <source>
        <dbReference type="WBParaSite" id="PEQ_0000492401-mRNA-1"/>
    </source>
</evidence>
<dbReference type="InterPro" id="IPR003961">
    <property type="entry name" value="FN3_dom"/>
</dbReference>